<dbReference type="SUPFAM" id="SSF53738">
    <property type="entry name" value="Phosphoglucomutase, first 3 domains"/>
    <property type="match status" value="3"/>
</dbReference>
<dbReference type="Gene3D" id="3.30.310.50">
    <property type="entry name" value="Alpha-D-phosphohexomutase, C-terminal domain"/>
    <property type="match status" value="1"/>
</dbReference>
<dbReference type="InterPro" id="IPR005846">
    <property type="entry name" value="A-D-PHexomutase_a/b/a-III"/>
</dbReference>
<dbReference type="GO" id="GO:0006166">
    <property type="term" value="P:purine ribonucleoside salvage"/>
    <property type="evidence" value="ECO:0007669"/>
    <property type="project" value="TreeGrafter"/>
</dbReference>
<dbReference type="InterPro" id="IPR016066">
    <property type="entry name" value="A-D-PHexomutase_CS"/>
</dbReference>
<feature type="domain" description="Alpha-D-phosphohexomutase alpha/beta/alpha" evidence="10">
    <location>
        <begin position="324"/>
        <end position="451"/>
    </location>
</feature>
<keyword evidence="4 7" id="KW-0479">Metal-binding</keyword>
<evidence type="ECO:0000256" key="6">
    <source>
        <dbReference type="ARBA" id="ARBA00023235"/>
    </source>
</evidence>
<sequence length="581" mass="64211">MTIETTIQSKIDTWLNGNYDEETKAEIRRLLEGGDSEALNDAFYKDLEFGTGGLRGIMGTGSNRMNRYTLGMATQGLSNYLLKSFPGQEIKVAVAHDSRNNSDKFAQIVADVFSANGITVYFFEALRPTPELSFTIRELGCQSGVVLTASHNPKEYNGYKAYWTDGAQVTAPHDTNIIAEVNAISSIEEVKFNGNPEKVKLIGEEIDEAYIHKVATLSVSKEAIHRQHNLKIVYTPLHGTGITLVPRVLQRFGFTNVTLVEKQATPDGNFPTVVYPNPEEKEAMTLALEKAKEIDADLVLATDPDADRVGIAVKNQKGEFVLVNGNQTGSLIIYYLLNAWKKAGKITGNEYVVNTIVTTDLINKIAEKMGVKCYETLTGFKYIAAIIREQEESGSGATYIAGGEESYGYMIGDFVRDKDGVASCAIIAEMAAVAKDQGKTLFELMLEMYMEYGFYKEELISLTKKGMRGAEEINQMMSDLRANPPSEIIGSKVVEIRDFKTGKIRNLETGAESITTTESSNVLQYLLADGTKISARPSGTEPKIKFYFSVNEKLGSVEDFEKVDRQLTEKINAIISEMKLK</sequence>
<dbReference type="InterPro" id="IPR005845">
    <property type="entry name" value="A-D-PHexomutase_a/b/a-II"/>
</dbReference>
<dbReference type="Pfam" id="PF02879">
    <property type="entry name" value="PGM_PMM_II"/>
    <property type="match status" value="1"/>
</dbReference>
<gene>
    <name evidence="11" type="ORF">F0P94_12050</name>
</gene>
<dbReference type="GO" id="GO:0005975">
    <property type="term" value="P:carbohydrate metabolic process"/>
    <property type="evidence" value="ECO:0007669"/>
    <property type="project" value="InterPro"/>
</dbReference>
<dbReference type="Pfam" id="PF02880">
    <property type="entry name" value="PGM_PMM_III"/>
    <property type="match status" value="1"/>
</dbReference>
<feature type="domain" description="Alpha-D-phosphohexomutase alpha/beta/alpha" evidence="9">
    <location>
        <begin position="209"/>
        <end position="314"/>
    </location>
</feature>
<keyword evidence="6" id="KW-0413">Isomerase</keyword>
<evidence type="ECO:0000256" key="3">
    <source>
        <dbReference type="ARBA" id="ARBA00022553"/>
    </source>
</evidence>
<dbReference type="Proteomes" id="UP000326570">
    <property type="component" value="Unassembled WGS sequence"/>
</dbReference>
<comment type="caution">
    <text evidence="11">The sequence shown here is derived from an EMBL/GenBank/DDBJ whole genome shotgun (WGS) entry which is preliminary data.</text>
</comment>
<dbReference type="InterPro" id="IPR016055">
    <property type="entry name" value="A-D-PHexomutase_a/b/a-I/II/III"/>
</dbReference>
<organism evidence="11 12">
    <name type="scientific">Adhaeribacter soli</name>
    <dbReference type="NCBI Taxonomy" id="2607655"/>
    <lineage>
        <taxon>Bacteria</taxon>
        <taxon>Pseudomonadati</taxon>
        <taxon>Bacteroidota</taxon>
        <taxon>Cytophagia</taxon>
        <taxon>Cytophagales</taxon>
        <taxon>Hymenobacteraceae</taxon>
        <taxon>Adhaeribacter</taxon>
    </lineage>
</organism>
<dbReference type="PANTHER" id="PTHR45745:SF1">
    <property type="entry name" value="PHOSPHOGLUCOMUTASE 2B-RELATED"/>
    <property type="match status" value="1"/>
</dbReference>
<evidence type="ECO:0000256" key="1">
    <source>
        <dbReference type="ARBA" id="ARBA00001946"/>
    </source>
</evidence>
<dbReference type="InterPro" id="IPR005841">
    <property type="entry name" value="Alpha-D-phosphohexomutase_SF"/>
</dbReference>
<accession>A0A5N1IXE9</accession>
<dbReference type="SUPFAM" id="SSF55957">
    <property type="entry name" value="Phosphoglucomutase, C-terminal domain"/>
    <property type="match status" value="1"/>
</dbReference>
<keyword evidence="5 7" id="KW-0460">Magnesium</keyword>
<dbReference type="EMBL" id="VTWT01000006">
    <property type="protein sequence ID" value="KAA9332733.1"/>
    <property type="molecule type" value="Genomic_DNA"/>
</dbReference>
<comment type="cofactor">
    <cofactor evidence="1">
        <name>Mg(2+)</name>
        <dbReference type="ChEBI" id="CHEBI:18420"/>
    </cofactor>
</comment>
<dbReference type="GO" id="GO:0008973">
    <property type="term" value="F:phosphopentomutase activity"/>
    <property type="evidence" value="ECO:0007669"/>
    <property type="project" value="TreeGrafter"/>
</dbReference>
<evidence type="ECO:0000256" key="7">
    <source>
        <dbReference type="RuleBase" id="RU004326"/>
    </source>
</evidence>
<dbReference type="InterPro" id="IPR005844">
    <property type="entry name" value="A-D-PHexomutase_a/b/a-I"/>
</dbReference>
<dbReference type="PRINTS" id="PR00509">
    <property type="entry name" value="PGMPMM"/>
</dbReference>
<proteinExistence type="inferred from homology"/>
<dbReference type="RefSeq" id="WP_150904146.1">
    <property type="nucleotide sequence ID" value="NZ_VTWT01000006.1"/>
</dbReference>
<dbReference type="InterPro" id="IPR036900">
    <property type="entry name" value="A-D-PHexomutase_C_sf"/>
</dbReference>
<dbReference type="PROSITE" id="PS00710">
    <property type="entry name" value="PGM_PMM"/>
    <property type="match status" value="1"/>
</dbReference>
<evidence type="ECO:0000259" key="8">
    <source>
        <dbReference type="Pfam" id="PF02878"/>
    </source>
</evidence>
<dbReference type="GO" id="GO:0000287">
    <property type="term" value="F:magnesium ion binding"/>
    <property type="evidence" value="ECO:0007669"/>
    <property type="project" value="InterPro"/>
</dbReference>
<dbReference type="AlphaFoldDB" id="A0A5N1IXE9"/>
<evidence type="ECO:0000313" key="12">
    <source>
        <dbReference type="Proteomes" id="UP000326570"/>
    </source>
</evidence>
<evidence type="ECO:0000259" key="10">
    <source>
        <dbReference type="Pfam" id="PF02880"/>
    </source>
</evidence>
<dbReference type="PANTHER" id="PTHR45745">
    <property type="entry name" value="PHOSPHOMANNOMUTASE 45A"/>
    <property type="match status" value="1"/>
</dbReference>
<comment type="similarity">
    <text evidence="2 7">Belongs to the phosphohexose mutase family.</text>
</comment>
<dbReference type="CDD" id="cd05799">
    <property type="entry name" value="PGM2"/>
    <property type="match status" value="1"/>
</dbReference>
<keyword evidence="12" id="KW-1185">Reference proteome</keyword>
<evidence type="ECO:0000256" key="5">
    <source>
        <dbReference type="ARBA" id="ARBA00022842"/>
    </source>
</evidence>
<keyword evidence="3" id="KW-0597">Phosphoprotein</keyword>
<dbReference type="Pfam" id="PF02878">
    <property type="entry name" value="PGM_PMM_I"/>
    <property type="match status" value="1"/>
</dbReference>
<evidence type="ECO:0000313" key="11">
    <source>
        <dbReference type="EMBL" id="KAA9332733.1"/>
    </source>
</evidence>
<evidence type="ECO:0000256" key="4">
    <source>
        <dbReference type="ARBA" id="ARBA00022723"/>
    </source>
</evidence>
<evidence type="ECO:0000256" key="2">
    <source>
        <dbReference type="ARBA" id="ARBA00010231"/>
    </source>
</evidence>
<reference evidence="11 12" key="1">
    <citation type="submission" date="2019-09" db="EMBL/GenBank/DDBJ databases">
        <title>Genome sequence of Adhaeribacter sp. M2.</title>
        <authorList>
            <person name="Srinivasan S."/>
        </authorList>
    </citation>
    <scope>NUCLEOTIDE SEQUENCE [LARGE SCALE GENOMIC DNA]</scope>
    <source>
        <strain evidence="11 12">M2</strain>
    </source>
</reference>
<evidence type="ECO:0000259" key="9">
    <source>
        <dbReference type="Pfam" id="PF02879"/>
    </source>
</evidence>
<dbReference type="Gene3D" id="3.40.120.10">
    <property type="entry name" value="Alpha-D-Glucose-1,6-Bisphosphate, subunit A, domain 3"/>
    <property type="match status" value="3"/>
</dbReference>
<protein>
    <submittedName>
        <fullName evidence="11">Phospho-sugar mutase</fullName>
    </submittedName>
</protein>
<feature type="domain" description="Alpha-D-phosphohexomutase alpha/beta/alpha" evidence="8">
    <location>
        <begin position="48"/>
        <end position="186"/>
    </location>
</feature>
<name>A0A5N1IXE9_9BACT</name>